<dbReference type="SUPFAM" id="SSF54593">
    <property type="entry name" value="Glyoxalase/Bleomycin resistance protein/Dihydroxybiphenyl dioxygenase"/>
    <property type="match status" value="1"/>
</dbReference>
<dbReference type="InterPro" id="IPR000486">
    <property type="entry name" value="Xdiol_ring_cleave_dOase_1/2"/>
</dbReference>
<dbReference type="STRING" id="280871.TL10_12290"/>
<evidence type="ECO:0000256" key="8">
    <source>
        <dbReference type="RuleBase" id="RU000683"/>
    </source>
</evidence>
<accession>A0A0D1LKW7</accession>
<dbReference type="GO" id="GO:0051213">
    <property type="term" value="F:dioxygenase activity"/>
    <property type="evidence" value="ECO:0007669"/>
    <property type="project" value="UniProtKB-KW"/>
</dbReference>
<keyword evidence="7 8" id="KW-0408">Iron</keyword>
<keyword evidence="4 8" id="KW-0058">Aromatic hydrocarbons catabolism</keyword>
<gene>
    <name evidence="10" type="ORF">TL10_12290</name>
</gene>
<dbReference type="InterPro" id="IPR037523">
    <property type="entry name" value="VOC_core"/>
</dbReference>
<dbReference type="InterPro" id="IPR029068">
    <property type="entry name" value="Glyas_Bleomycin-R_OHBP_Dase"/>
</dbReference>
<keyword evidence="3" id="KW-0479">Metal-binding</keyword>
<dbReference type="InterPro" id="IPR050383">
    <property type="entry name" value="GlyoxalaseI/FosfomycinResist"/>
</dbReference>
<organism evidence="10 11">
    <name type="scientific">Mycolicibacterium llatzerense</name>
    <dbReference type="NCBI Taxonomy" id="280871"/>
    <lineage>
        <taxon>Bacteria</taxon>
        <taxon>Bacillati</taxon>
        <taxon>Actinomycetota</taxon>
        <taxon>Actinomycetes</taxon>
        <taxon>Mycobacteriales</taxon>
        <taxon>Mycobacteriaceae</taxon>
        <taxon>Mycolicibacterium</taxon>
    </lineage>
</organism>
<name>A0A0D1LKW7_9MYCO</name>
<dbReference type="EMBL" id="JXST01000015">
    <property type="protein sequence ID" value="KIU16631.1"/>
    <property type="molecule type" value="Genomic_DNA"/>
</dbReference>
<dbReference type="PROSITE" id="PS00082">
    <property type="entry name" value="EXTRADIOL_DIOXYGENAS"/>
    <property type="match status" value="1"/>
</dbReference>
<dbReference type="PROSITE" id="PS51819">
    <property type="entry name" value="VOC"/>
    <property type="match status" value="1"/>
</dbReference>
<evidence type="ECO:0000256" key="3">
    <source>
        <dbReference type="ARBA" id="ARBA00022723"/>
    </source>
</evidence>
<dbReference type="OrthoDB" id="5242400at2"/>
<reference evidence="10 11" key="1">
    <citation type="submission" date="2015-01" db="EMBL/GenBank/DDBJ databases">
        <title>Genome sequence of Mycobacterium llatzerense and Mycobacterium immunogenum recovered from brain abscess.</title>
        <authorList>
            <person name="Greninger A.L."/>
            <person name="Langelier C."/>
            <person name="Cunningham G."/>
            <person name="Chiu C.Y."/>
            <person name="Miller S."/>
        </authorList>
    </citation>
    <scope>NUCLEOTIDE SEQUENCE [LARGE SCALE GENOMIC DNA]</scope>
    <source>
        <strain evidence="10 11">CLUC14</strain>
    </source>
</reference>
<keyword evidence="5 8" id="KW-0223">Dioxygenase</keyword>
<comment type="cofactor">
    <cofactor evidence="1 8">
        <name>Fe(2+)</name>
        <dbReference type="ChEBI" id="CHEBI:29033"/>
    </cofactor>
</comment>
<evidence type="ECO:0000259" key="9">
    <source>
        <dbReference type="PROSITE" id="PS51819"/>
    </source>
</evidence>
<evidence type="ECO:0000256" key="1">
    <source>
        <dbReference type="ARBA" id="ARBA00001954"/>
    </source>
</evidence>
<evidence type="ECO:0000256" key="7">
    <source>
        <dbReference type="ARBA" id="ARBA00023004"/>
    </source>
</evidence>
<comment type="caution">
    <text evidence="10">The sequence shown here is derived from an EMBL/GenBank/DDBJ whole genome shotgun (WGS) entry which is preliminary data.</text>
</comment>
<dbReference type="RefSeq" id="WP_043985878.1">
    <property type="nucleotide sequence ID" value="NZ_JXST01000015.1"/>
</dbReference>
<dbReference type="InterPro" id="IPR004360">
    <property type="entry name" value="Glyas_Fos-R_dOase_dom"/>
</dbReference>
<evidence type="ECO:0000313" key="11">
    <source>
        <dbReference type="Proteomes" id="UP000032221"/>
    </source>
</evidence>
<feature type="domain" description="VOC" evidence="9">
    <location>
        <begin position="15"/>
        <end position="166"/>
    </location>
</feature>
<dbReference type="GO" id="GO:0008198">
    <property type="term" value="F:ferrous iron binding"/>
    <property type="evidence" value="ECO:0007669"/>
    <property type="project" value="InterPro"/>
</dbReference>
<evidence type="ECO:0000313" key="10">
    <source>
        <dbReference type="EMBL" id="KIU16631.1"/>
    </source>
</evidence>
<proteinExistence type="inferred from homology"/>
<sequence>MIKPDNRNTEFELGGINHVALVCADMARTVDFYSGVLGMPLVKSVDLPGGMGQHFFFDAGNGDCVAFFWFTQAPDGAPGISQPAALPGIGEFMSAVGSLNHLAFHVPAEKFDEYRKRLKEKGVRVGPVLNHDESPMQASPTVHPGVYVRSFYFQDPDGITLEFACWTKEFTSADTVTEPRTAADRRPAVAAV</sequence>
<protein>
    <submittedName>
        <fullName evidence="10">Glyoxalase</fullName>
    </submittedName>
</protein>
<dbReference type="PANTHER" id="PTHR21366">
    <property type="entry name" value="GLYOXALASE FAMILY PROTEIN"/>
    <property type="match status" value="1"/>
</dbReference>
<dbReference type="PATRIC" id="fig|280871.6.peg.2549"/>
<dbReference type="AlphaFoldDB" id="A0A0D1LKW7"/>
<dbReference type="Pfam" id="PF00903">
    <property type="entry name" value="Glyoxalase"/>
    <property type="match status" value="1"/>
</dbReference>
<dbReference type="Gene3D" id="3.10.180.10">
    <property type="entry name" value="2,3-Dihydroxybiphenyl 1,2-Dioxygenase, domain 1"/>
    <property type="match status" value="1"/>
</dbReference>
<evidence type="ECO:0000256" key="5">
    <source>
        <dbReference type="ARBA" id="ARBA00022964"/>
    </source>
</evidence>
<evidence type="ECO:0000256" key="4">
    <source>
        <dbReference type="ARBA" id="ARBA00022797"/>
    </source>
</evidence>
<keyword evidence="11" id="KW-1185">Reference proteome</keyword>
<comment type="similarity">
    <text evidence="2 8">Belongs to the extradiol ring-cleavage dioxygenase family.</text>
</comment>
<dbReference type="CDD" id="cd06587">
    <property type="entry name" value="VOC"/>
    <property type="match status" value="1"/>
</dbReference>
<keyword evidence="6 8" id="KW-0560">Oxidoreductase</keyword>
<evidence type="ECO:0000256" key="2">
    <source>
        <dbReference type="ARBA" id="ARBA00008784"/>
    </source>
</evidence>
<evidence type="ECO:0000256" key="6">
    <source>
        <dbReference type="ARBA" id="ARBA00023002"/>
    </source>
</evidence>
<dbReference type="PANTHER" id="PTHR21366:SF31">
    <property type="entry name" value="METALLOTHIOL TRANSFERASE FOSB"/>
    <property type="match status" value="1"/>
</dbReference>
<dbReference type="Proteomes" id="UP000032221">
    <property type="component" value="Unassembled WGS sequence"/>
</dbReference>